<dbReference type="OrthoDB" id="9806197at2"/>
<evidence type="ECO:0000256" key="1">
    <source>
        <dbReference type="ARBA" id="ARBA00022490"/>
    </source>
</evidence>
<dbReference type="Proteomes" id="UP000019260">
    <property type="component" value="Chromosome"/>
</dbReference>
<dbReference type="InterPro" id="IPR000905">
    <property type="entry name" value="Gcp-like_dom"/>
</dbReference>
<evidence type="ECO:0000259" key="9">
    <source>
        <dbReference type="Pfam" id="PF00814"/>
    </source>
</evidence>
<accession>W0GKQ7</accession>
<feature type="binding site" evidence="8">
    <location>
        <position position="114"/>
    </location>
    <ligand>
        <name>Fe cation</name>
        <dbReference type="ChEBI" id="CHEBI:24875"/>
    </ligand>
</feature>
<dbReference type="STRING" id="838561.P344_01870"/>
<dbReference type="InterPro" id="IPR022450">
    <property type="entry name" value="TsaD"/>
</dbReference>
<feature type="binding site" evidence="8">
    <location>
        <position position="182"/>
    </location>
    <ligand>
        <name>substrate</name>
    </ligand>
</feature>
<dbReference type="Pfam" id="PF00814">
    <property type="entry name" value="TsaD"/>
    <property type="match status" value="1"/>
</dbReference>
<keyword evidence="5 8" id="KW-0408">Iron</keyword>
<dbReference type="FunFam" id="3.30.420.40:FF:000040">
    <property type="entry name" value="tRNA N6-adenosine threonylcarbamoyltransferase"/>
    <property type="match status" value="1"/>
</dbReference>
<dbReference type="AlphaFoldDB" id="W0GKQ7"/>
<dbReference type="NCBIfam" id="TIGR00329">
    <property type="entry name" value="gcp_kae1"/>
    <property type="match status" value="1"/>
</dbReference>
<feature type="binding site" evidence="8">
    <location>
        <position position="165"/>
    </location>
    <ligand>
        <name>substrate</name>
    </ligand>
</feature>
<dbReference type="Gene3D" id="3.30.420.40">
    <property type="match status" value="2"/>
</dbReference>
<comment type="catalytic activity">
    <reaction evidence="7 8">
        <text>L-threonylcarbamoyladenylate + adenosine(37) in tRNA = N(6)-L-threonylcarbamoyladenosine(37) in tRNA + AMP + H(+)</text>
        <dbReference type="Rhea" id="RHEA:37059"/>
        <dbReference type="Rhea" id="RHEA-COMP:10162"/>
        <dbReference type="Rhea" id="RHEA-COMP:10163"/>
        <dbReference type="ChEBI" id="CHEBI:15378"/>
        <dbReference type="ChEBI" id="CHEBI:73682"/>
        <dbReference type="ChEBI" id="CHEBI:74411"/>
        <dbReference type="ChEBI" id="CHEBI:74418"/>
        <dbReference type="ChEBI" id="CHEBI:456215"/>
        <dbReference type="EC" id="2.3.1.234"/>
    </reaction>
</comment>
<dbReference type="PANTHER" id="PTHR11735:SF6">
    <property type="entry name" value="TRNA N6-ADENOSINE THREONYLCARBAMOYLTRANSFERASE, MITOCHONDRIAL"/>
    <property type="match status" value="1"/>
</dbReference>
<dbReference type="InterPro" id="IPR043129">
    <property type="entry name" value="ATPase_NBD"/>
</dbReference>
<proteinExistence type="inferred from homology"/>
<comment type="function">
    <text evidence="8">Required for the formation of a threonylcarbamoyl group on adenosine at position 37 (t(6)A37) in tRNAs that read codons beginning with adenine. Is involved in the transfer of the threonylcarbamoyl moiety of threonylcarbamoyl-AMP (TC-AMP) to the N6 group of A37, together with TsaE and TsaB. TsaD likely plays a direct catalytic role in this reaction.</text>
</comment>
<evidence type="ECO:0000256" key="6">
    <source>
        <dbReference type="ARBA" id="ARBA00023315"/>
    </source>
</evidence>
<dbReference type="GO" id="GO:0002949">
    <property type="term" value="P:tRNA threonylcarbamoyladenosine modification"/>
    <property type="evidence" value="ECO:0007669"/>
    <property type="project" value="UniProtKB-UniRule"/>
</dbReference>
<gene>
    <name evidence="8" type="primary">tsaD</name>
    <name evidence="10" type="ORF">P344_01870</name>
</gene>
<keyword evidence="4 8" id="KW-0479">Metal-binding</keyword>
<feature type="binding site" evidence="8">
    <location>
        <position position="110"/>
    </location>
    <ligand>
        <name>Fe cation</name>
        <dbReference type="ChEBI" id="CHEBI:24875"/>
    </ligand>
</feature>
<dbReference type="PATRIC" id="fig|838561.3.peg.356"/>
<reference evidence="10 11" key="1">
    <citation type="submission" date="2013-09" db="EMBL/GenBank/DDBJ databases">
        <title>Complete genome sequence of Spiroplasma mirum suckling mouse cataract agent.</title>
        <authorList>
            <person name="Landry C.A."/>
            <person name="Bastian F.O."/>
            <person name="Thune R.L."/>
        </authorList>
    </citation>
    <scope>NUCLEOTIDE SEQUENCE [LARGE SCALE GENOMIC DNA]</scope>
    <source>
        <strain evidence="10 11">SMCA</strain>
    </source>
</reference>
<dbReference type="RefSeq" id="WP_025317128.1">
    <property type="nucleotide sequence ID" value="NZ_CP002082.1"/>
</dbReference>
<dbReference type="CDD" id="cd24133">
    <property type="entry name" value="ASKHA_NBD_TsaD_bac"/>
    <property type="match status" value="1"/>
</dbReference>
<dbReference type="InterPro" id="IPR017861">
    <property type="entry name" value="KAE1/TsaD"/>
</dbReference>
<evidence type="ECO:0000313" key="10">
    <source>
        <dbReference type="EMBL" id="AHI57722.1"/>
    </source>
</evidence>
<feature type="binding site" evidence="8">
    <location>
        <position position="271"/>
    </location>
    <ligand>
        <name>substrate</name>
    </ligand>
</feature>
<dbReference type="KEGG" id="smia:P344_01870"/>
<feature type="binding site" evidence="8">
    <location>
        <begin position="132"/>
        <end position="136"/>
    </location>
    <ligand>
        <name>substrate</name>
    </ligand>
</feature>
<feature type="binding site" evidence="8">
    <location>
        <position position="178"/>
    </location>
    <ligand>
        <name>substrate</name>
    </ligand>
</feature>
<comment type="similarity">
    <text evidence="8">Belongs to the KAE1 / TsaD family.</text>
</comment>
<sequence>MWILALETSCDETSVGIIRNSQVKTNVISSQIADHIKYGGVVPELAARLHLNNLNTVLSSAFLEANISPFDLDYIAYTEKPGLIGALHIGKIAAETLGSYLDIPVIKTNHLYGHIYAGAIDHQFKFPMLAVLVSGGHTQIVYLRKHLDFEILGTTLDDAIGECYDKVVRMLGLNYPGGPVIDKLAQQGNPNTYRFPLPLDDGSYNFSFSGLKSACWNVINKAHQNHQEINLNDFCASFQKVCVEIIVKKTMKAIKEYHPKMLTLVGGVSANSALRATFKSLARDGLEVIIPKLEYCTDNGAMIARVAYQMVLNKER</sequence>
<comment type="subcellular location">
    <subcellularLocation>
        <location evidence="8">Cytoplasm</location>
    </subcellularLocation>
</comment>
<dbReference type="HAMAP" id="MF_01445">
    <property type="entry name" value="TsaD"/>
    <property type="match status" value="1"/>
</dbReference>
<dbReference type="NCBIfam" id="TIGR03723">
    <property type="entry name" value="T6A_TsaD_YgjD"/>
    <property type="match status" value="1"/>
</dbReference>
<protein>
    <recommendedName>
        <fullName evidence="8">tRNA N6-adenosine threonylcarbamoyltransferase</fullName>
        <ecNumber evidence="8">2.3.1.234</ecNumber>
    </recommendedName>
    <alternativeName>
        <fullName evidence="8">N6-L-threonylcarbamoyladenine synthase</fullName>
        <shortName evidence="8">t(6)A synthase</shortName>
    </alternativeName>
    <alternativeName>
        <fullName evidence="8">t(6)A37 threonylcarbamoyladenosine biosynthesis protein TsaD</fullName>
    </alternativeName>
    <alternativeName>
        <fullName evidence="8">tRNA threonylcarbamoyladenosine biosynthesis protein TsaD</fullName>
    </alternativeName>
</protein>
<dbReference type="eggNOG" id="COG0533">
    <property type="taxonomic scope" value="Bacteria"/>
</dbReference>
<dbReference type="GO" id="GO:0005737">
    <property type="term" value="C:cytoplasm"/>
    <property type="evidence" value="ECO:0007669"/>
    <property type="project" value="UniProtKB-SubCell"/>
</dbReference>
<dbReference type="PANTHER" id="PTHR11735">
    <property type="entry name" value="TRNA N6-ADENOSINE THREONYLCARBAMOYLTRANSFERASE"/>
    <property type="match status" value="1"/>
</dbReference>
<dbReference type="SUPFAM" id="SSF53067">
    <property type="entry name" value="Actin-like ATPase domain"/>
    <property type="match status" value="2"/>
</dbReference>
<keyword evidence="3 8" id="KW-0819">tRNA processing</keyword>
<evidence type="ECO:0000256" key="4">
    <source>
        <dbReference type="ARBA" id="ARBA00022723"/>
    </source>
</evidence>
<evidence type="ECO:0000256" key="7">
    <source>
        <dbReference type="ARBA" id="ARBA00048117"/>
    </source>
</evidence>
<dbReference type="EMBL" id="CP006720">
    <property type="protein sequence ID" value="AHI57722.1"/>
    <property type="molecule type" value="Genomic_DNA"/>
</dbReference>
<keyword evidence="6 8" id="KW-0012">Acyltransferase</keyword>
<evidence type="ECO:0000256" key="3">
    <source>
        <dbReference type="ARBA" id="ARBA00022694"/>
    </source>
</evidence>
<keyword evidence="1 8" id="KW-0963">Cytoplasm</keyword>
<dbReference type="KEGG" id="smir:SMM_0311"/>
<evidence type="ECO:0000256" key="5">
    <source>
        <dbReference type="ARBA" id="ARBA00023004"/>
    </source>
</evidence>
<evidence type="ECO:0000313" key="11">
    <source>
        <dbReference type="Proteomes" id="UP000019260"/>
    </source>
</evidence>
<dbReference type="GO" id="GO:0005506">
    <property type="term" value="F:iron ion binding"/>
    <property type="evidence" value="ECO:0007669"/>
    <property type="project" value="UniProtKB-UniRule"/>
</dbReference>
<dbReference type="PRINTS" id="PR00789">
    <property type="entry name" value="OSIALOPTASE"/>
</dbReference>
<name>W0GKQ7_9MOLU</name>
<keyword evidence="2 8" id="KW-0808">Transferase</keyword>
<feature type="binding site" evidence="8">
    <location>
        <position position="298"/>
    </location>
    <ligand>
        <name>Fe cation</name>
        <dbReference type="ChEBI" id="CHEBI:24875"/>
    </ligand>
</feature>
<keyword evidence="11" id="KW-1185">Reference proteome</keyword>
<organism evidence="10 11">
    <name type="scientific">Spiroplasma mirum ATCC 29335</name>
    <dbReference type="NCBI Taxonomy" id="838561"/>
    <lineage>
        <taxon>Bacteria</taxon>
        <taxon>Bacillati</taxon>
        <taxon>Mycoplasmatota</taxon>
        <taxon>Mollicutes</taxon>
        <taxon>Entomoplasmatales</taxon>
        <taxon>Spiroplasmataceae</taxon>
        <taxon>Spiroplasma</taxon>
    </lineage>
</organism>
<evidence type="ECO:0000256" key="2">
    <source>
        <dbReference type="ARBA" id="ARBA00022679"/>
    </source>
</evidence>
<dbReference type="HOGENOM" id="CLU_023208_0_1_14"/>
<comment type="cofactor">
    <cofactor evidence="8">
        <name>Fe(2+)</name>
        <dbReference type="ChEBI" id="CHEBI:29033"/>
    </cofactor>
    <text evidence="8">Binds 1 Fe(2+) ion per subunit.</text>
</comment>
<dbReference type="GO" id="GO:0061711">
    <property type="term" value="F:tRNA N(6)-L-threonylcarbamoyladenine synthase activity"/>
    <property type="evidence" value="ECO:0007669"/>
    <property type="project" value="UniProtKB-EC"/>
</dbReference>
<feature type="domain" description="Gcp-like" evidence="9">
    <location>
        <begin position="24"/>
        <end position="304"/>
    </location>
</feature>
<evidence type="ECO:0000256" key="8">
    <source>
        <dbReference type="HAMAP-Rule" id="MF_01445"/>
    </source>
</evidence>
<dbReference type="EC" id="2.3.1.234" evidence="8"/>